<dbReference type="SUPFAM" id="SSF141868">
    <property type="entry name" value="EAL domain-like"/>
    <property type="match status" value="1"/>
</dbReference>
<keyword evidence="3" id="KW-1185">Reference proteome</keyword>
<evidence type="ECO:0000313" key="3">
    <source>
        <dbReference type="Proteomes" id="UP000429595"/>
    </source>
</evidence>
<dbReference type="Gene3D" id="3.20.20.450">
    <property type="entry name" value="EAL domain"/>
    <property type="match status" value="1"/>
</dbReference>
<name>A0A6I1FEQ5_9BACI</name>
<reference evidence="2 3" key="1">
    <citation type="submission" date="2019-10" db="EMBL/GenBank/DDBJ databases">
        <title>Bacillus aerolatum sp. nov., isolated from bioaerosol of sport playgrounds.</title>
        <authorList>
            <person name="Chen P."/>
            <person name="Zhang G."/>
        </authorList>
    </citation>
    <scope>NUCLEOTIDE SEQUENCE [LARGE SCALE GENOMIC DNA]</scope>
    <source>
        <strain evidence="2 3">CX253</strain>
    </source>
</reference>
<dbReference type="Gene3D" id="1.10.3210.10">
    <property type="entry name" value="Hypothetical protein af1432"/>
    <property type="match status" value="1"/>
</dbReference>
<dbReference type="SMART" id="SM00052">
    <property type="entry name" value="EAL"/>
    <property type="match status" value="1"/>
</dbReference>
<gene>
    <name evidence="2" type="ORF">F9802_11855</name>
</gene>
<dbReference type="AlphaFoldDB" id="A0A6I1FEQ5"/>
<dbReference type="PROSITE" id="PS51833">
    <property type="entry name" value="HDOD"/>
    <property type="match status" value="1"/>
</dbReference>
<dbReference type="Pfam" id="PF08668">
    <property type="entry name" value="HDOD"/>
    <property type="match status" value="1"/>
</dbReference>
<dbReference type="PANTHER" id="PTHR33525:SF4">
    <property type="entry name" value="CYCLIC DI-GMP PHOSPHODIESTERASE CDGJ"/>
    <property type="match status" value="1"/>
</dbReference>
<dbReference type="InterPro" id="IPR035919">
    <property type="entry name" value="EAL_sf"/>
</dbReference>
<dbReference type="InterPro" id="IPR052340">
    <property type="entry name" value="RNase_Y/CdgJ"/>
</dbReference>
<evidence type="ECO:0000259" key="1">
    <source>
        <dbReference type="PROSITE" id="PS51833"/>
    </source>
</evidence>
<dbReference type="InterPro" id="IPR001633">
    <property type="entry name" value="EAL_dom"/>
</dbReference>
<protein>
    <submittedName>
        <fullName evidence="2">EAL domain-containing protein</fullName>
    </submittedName>
</protein>
<dbReference type="SUPFAM" id="SSF109604">
    <property type="entry name" value="HD-domain/PDEase-like"/>
    <property type="match status" value="1"/>
</dbReference>
<dbReference type="EMBL" id="WEIO01000006">
    <property type="protein sequence ID" value="KAB7706262.1"/>
    <property type="molecule type" value="Genomic_DNA"/>
</dbReference>
<organism evidence="2 3">
    <name type="scientific">Bacillus aerolatus</name>
    <dbReference type="NCBI Taxonomy" id="2653354"/>
    <lineage>
        <taxon>Bacteria</taxon>
        <taxon>Bacillati</taxon>
        <taxon>Bacillota</taxon>
        <taxon>Bacilli</taxon>
        <taxon>Bacillales</taxon>
        <taxon>Bacillaceae</taxon>
        <taxon>Bacillus</taxon>
    </lineage>
</organism>
<proteinExistence type="predicted"/>
<feature type="domain" description="HDOD" evidence="1">
    <location>
        <begin position="202"/>
        <end position="389"/>
    </location>
</feature>
<accession>A0A6I1FEQ5</accession>
<sequence length="414" mass="47372">MDILTVHVARQPIFNRQEQTVAYELLYRNENGHHPGKLVNADQATIDVLAASLLSIGLEQISGGKQLFINFTKNLLLQDFPDFLTAESIVIEILEDVDANPEVLAACQILKEKGYIIALDDFLLNASNKGLVKYADIIKVDFLNTTKAERRKMKNEMMNNHITWLAEKVEKREHFLEALEEGFDLFQGFFFSKPALMSAKSIPRFSQNYFTILKEVMQDSPDVKKTARLIEADLTLSYKLLKLLNKTAFIRRGKVKTIHQAIMLIGLEELKKWLFFIMADSSNAKCSEEIIRTSLIRAKTLEQLSFSYFPDEPSSQFFLLGMFSMIDVLLNEPMAIILRDLPIDGKVKQALLLEEGRLSNMLKLIKEMESGHWTTASRISKQLQIEDRILSESYQEALKWGDIVLKETTSLDRI</sequence>
<dbReference type="PANTHER" id="PTHR33525">
    <property type="match status" value="1"/>
</dbReference>
<dbReference type="PIRSF" id="PIRSF003180">
    <property type="entry name" value="DiGMPpdiest_YuxH"/>
    <property type="match status" value="1"/>
</dbReference>
<evidence type="ECO:0000313" key="2">
    <source>
        <dbReference type="EMBL" id="KAB7706262.1"/>
    </source>
</evidence>
<dbReference type="InterPro" id="IPR013976">
    <property type="entry name" value="HDOD"/>
</dbReference>
<dbReference type="Pfam" id="PF00563">
    <property type="entry name" value="EAL"/>
    <property type="match status" value="1"/>
</dbReference>
<dbReference type="Proteomes" id="UP000429595">
    <property type="component" value="Unassembled WGS sequence"/>
</dbReference>
<comment type="caution">
    <text evidence="2">The sequence shown here is derived from an EMBL/GenBank/DDBJ whole genome shotgun (WGS) entry which is preliminary data.</text>
</comment>
<dbReference type="InterPro" id="IPR014408">
    <property type="entry name" value="dGMP_Pdiesterase_EAL/HD-GYP"/>
</dbReference>